<evidence type="ECO:0008006" key="3">
    <source>
        <dbReference type="Google" id="ProtNLM"/>
    </source>
</evidence>
<dbReference type="InterPro" id="IPR025573">
    <property type="entry name" value="YwpF"/>
</dbReference>
<evidence type="ECO:0000313" key="1">
    <source>
        <dbReference type="EMBL" id="MRG85598.1"/>
    </source>
</evidence>
<dbReference type="OrthoDB" id="2427395at2"/>
<organism evidence="1 2">
    <name type="scientific">Salinibacillus xinjiangensis</name>
    <dbReference type="NCBI Taxonomy" id="1229268"/>
    <lineage>
        <taxon>Bacteria</taxon>
        <taxon>Bacillati</taxon>
        <taxon>Bacillota</taxon>
        <taxon>Bacilli</taxon>
        <taxon>Bacillales</taxon>
        <taxon>Bacillaceae</taxon>
        <taxon>Salinibacillus</taxon>
    </lineage>
</organism>
<comment type="caution">
    <text evidence="1">The sequence shown here is derived from an EMBL/GenBank/DDBJ whole genome shotgun (WGS) entry which is preliminary data.</text>
</comment>
<dbReference type="EMBL" id="WJNH01000002">
    <property type="protein sequence ID" value="MRG85598.1"/>
    <property type="molecule type" value="Genomic_DNA"/>
</dbReference>
<gene>
    <name evidence="1" type="ORF">GH754_04535</name>
</gene>
<dbReference type="Pfam" id="PF14183">
    <property type="entry name" value="YwpF"/>
    <property type="match status" value="1"/>
</dbReference>
<dbReference type="AlphaFoldDB" id="A0A6G1X441"/>
<protein>
    <recommendedName>
        <fullName evidence="3">YwpF-like protein</fullName>
    </recommendedName>
</protein>
<reference evidence="1 2" key="1">
    <citation type="submission" date="2019-11" db="EMBL/GenBank/DDBJ databases">
        <authorList>
            <person name="Li J."/>
        </authorList>
    </citation>
    <scope>NUCLEOTIDE SEQUENCE [LARGE SCALE GENOMIC DNA]</scope>
    <source>
        <strain evidence="1 2">J4</strain>
    </source>
</reference>
<keyword evidence="2" id="KW-1185">Reference proteome</keyword>
<dbReference type="RefSeq" id="WP_153727524.1">
    <property type="nucleotide sequence ID" value="NZ_WJNH01000002.1"/>
</dbReference>
<proteinExistence type="predicted"/>
<evidence type="ECO:0000313" key="2">
    <source>
        <dbReference type="Proteomes" id="UP000480185"/>
    </source>
</evidence>
<name>A0A6G1X441_9BACI</name>
<accession>A0A6G1X441</accession>
<dbReference type="Proteomes" id="UP000480185">
    <property type="component" value="Unassembled WGS sequence"/>
</dbReference>
<sequence>MKTFKLISLDVLEKNGDELINRPIPLNDGLIINREDDDNHWLIEAYMDDNQKEYFQQKKNENREHVLQVKISKETNEPATMMAKIVGLNNIGNAINVLFIGTLVNRRQDKVEEMLQELIQEGYQGEELLRLFKKKNKIVEISSN</sequence>